<evidence type="ECO:0000313" key="9">
    <source>
        <dbReference type="Proteomes" id="UP000245934"/>
    </source>
</evidence>
<keyword evidence="4 6" id="KW-1133">Transmembrane helix</keyword>
<sequence>MSDSMSKIIRTTADVMFMFIVVFGFYIVLHGHLTPGGGFQGGAVIATGFILLIVAHKLDDFLGWFKKKAFQNFEMSGLVLFIGTALAAIPLGYLFFRNFLCGTGGLFGQVVPYGINPGFLNTAGTIPIMNIAVGIEVLGGLSIIILYMTSGISNHEEGE</sequence>
<proteinExistence type="predicted"/>
<keyword evidence="3 6" id="KW-0812">Transmembrane</keyword>
<keyword evidence="2" id="KW-1003">Cell membrane</keyword>
<dbReference type="GeneID" id="97609701"/>
<dbReference type="OrthoDB" id="19265at2157"/>
<dbReference type="Pfam" id="PF04039">
    <property type="entry name" value="MnhB"/>
    <property type="match status" value="1"/>
</dbReference>
<evidence type="ECO:0000256" key="3">
    <source>
        <dbReference type="ARBA" id="ARBA00022692"/>
    </source>
</evidence>
<dbReference type="NCBIfam" id="NF006248">
    <property type="entry name" value="PRK08386.1"/>
    <property type="match status" value="1"/>
</dbReference>
<feature type="domain" description="Na+/H+ antiporter MnhB subunit-related protein" evidence="7">
    <location>
        <begin position="8"/>
        <end position="142"/>
    </location>
</feature>
<feature type="transmembrane region" description="Helical" evidence="6">
    <location>
        <begin position="126"/>
        <end position="147"/>
    </location>
</feature>
<protein>
    <submittedName>
        <fullName evidence="8">Sodium:proton antiporter</fullName>
    </submittedName>
</protein>
<evidence type="ECO:0000313" key="8">
    <source>
        <dbReference type="EMBL" id="PWR75380.1"/>
    </source>
</evidence>
<dbReference type="RefSeq" id="WP_109939899.1">
    <property type="nucleotide sequence ID" value="NZ_CP176366.1"/>
</dbReference>
<evidence type="ECO:0000256" key="1">
    <source>
        <dbReference type="ARBA" id="ARBA00004651"/>
    </source>
</evidence>
<reference evidence="8 9" key="1">
    <citation type="submission" date="2018-05" db="EMBL/GenBank/DDBJ databases">
        <title>Draft genome of Methanospirillum stamsii Pt1.</title>
        <authorList>
            <person name="Dueholm M.S."/>
            <person name="Nielsen P.H."/>
            <person name="Bakmann L.F."/>
            <person name="Otzen D.E."/>
        </authorList>
    </citation>
    <scope>NUCLEOTIDE SEQUENCE [LARGE SCALE GENOMIC DNA]</scope>
    <source>
        <strain evidence="8 9">Pt1</strain>
    </source>
</reference>
<dbReference type="InterPro" id="IPR050622">
    <property type="entry name" value="CPA3_antiporter_subunitB"/>
</dbReference>
<dbReference type="EMBL" id="QGMZ01000010">
    <property type="protein sequence ID" value="PWR75380.1"/>
    <property type="molecule type" value="Genomic_DNA"/>
</dbReference>
<comment type="caution">
    <text evidence="8">The sequence shown here is derived from an EMBL/GenBank/DDBJ whole genome shotgun (WGS) entry which is preliminary data.</text>
</comment>
<dbReference type="AlphaFoldDB" id="A0A2V2N9H7"/>
<name>A0A2V2N9H7_9EURY</name>
<feature type="transmembrane region" description="Helical" evidence="6">
    <location>
        <begin position="39"/>
        <end position="56"/>
    </location>
</feature>
<comment type="subcellular location">
    <subcellularLocation>
        <location evidence="1">Cell membrane</location>
        <topology evidence="1">Multi-pass membrane protein</topology>
    </subcellularLocation>
</comment>
<feature type="transmembrane region" description="Helical" evidence="6">
    <location>
        <begin position="12"/>
        <end position="33"/>
    </location>
</feature>
<keyword evidence="9" id="KW-1185">Reference proteome</keyword>
<dbReference type="GO" id="GO:0005886">
    <property type="term" value="C:plasma membrane"/>
    <property type="evidence" value="ECO:0007669"/>
    <property type="project" value="UniProtKB-SubCell"/>
</dbReference>
<evidence type="ECO:0000256" key="5">
    <source>
        <dbReference type="ARBA" id="ARBA00023136"/>
    </source>
</evidence>
<dbReference type="Proteomes" id="UP000245934">
    <property type="component" value="Unassembled WGS sequence"/>
</dbReference>
<evidence type="ECO:0000256" key="4">
    <source>
        <dbReference type="ARBA" id="ARBA00022989"/>
    </source>
</evidence>
<keyword evidence="5 6" id="KW-0472">Membrane</keyword>
<organism evidence="8 9">
    <name type="scientific">Methanospirillum stamsii</name>
    <dbReference type="NCBI Taxonomy" id="1277351"/>
    <lineage>
        <taxon>Archaea</taxon>
        <taxon>Methanobacteriati</taxon>
        <taxon>Methanobacteriota</taxon>
        <taxon>Stenosarchaea group</taxon>
        <taxon>Methanomicrobia</taxon>
        <taxon>Methanomicrobiales</taxon>
        <taxon>Methanospirillaceae</taxon>
        <taxon>Methanospirillum</taxon>
    </lineage>
</organism>
<gene>
    <name evidence="8" type="ORF">DLD82_04385</name>
</gene>
<evidence type="ECO:0000259" key="7">
    <source>
        <dbReference type="Pfam" id="PF04039"/>
    </source>
</evidence>
<accession>A0A2V2N9H7</accession>
<feature type="transmembrane region" description="Helical" evidence="6">
    <location>
        <begin position="77"/>
        <end position="96"/>
    </location>
</feature>
<evidence type="ECO:0000256" key="6">
    <source>
        <dbReference type="SAM" id="Phobius"/>
    </source>
</evidence>
<evidence type="ECO:0000256" key="2">
    <source>
        <dbReference type="ARBA" id="ARBA00022475"/>
    </source>
</evidence>
<dbReference type="PANTHER" id="PTHR33932">
    <property type="entry name" value="NA(+)/H(+) ANTIPORTER SUBUNIT B"/>
    <property type="match status" value="1"/>
</dbReference>
<dbReference type="InterPro" id="IPR007182">
    <property type="entry name" value="MnhB"/>
</dbReference>
<dbReference type="PANTHER" id="PTHR33932:SF4">
    <property type="entry name" value="NA(+)_H(+) ANTIPORTER SUBUNIT B"/>
    <property type="match status" value="1"/>
</dbReference>